<dbReference type="InterPro" id="IPR058502">
    <property type="entry name" value="PLL-like_beta-prop"/>
</dbReference>
<dbReference type="RefSeq" id="WP_146464739.1">
    <property type="nucleotide sequence ID" value="NZ_VOGW01000053.1"/>
</dbReference>
<dbReference type="AlphaFoldDB" id="A0A5C6JXW5"/>
<dbReference type="Proteomes" id="UP000320481">
    <property type="component" value="Unassembled WGS sequence"/>
</dbReference>
<name>A0A5C6JXW5_9ACTN</name>
<sequence length="161" mass="17726">MRPDHANRIDVFARGKDSTLQRQWLDSGSWGSWESRGGLLTSDPDVVAWGPNRLDVFATAQDHTAPVPVVRQQPRRLGRLGKPRRRLTRLTATSWGPGRLDVHGAGIDSAVHHRNWETGAWSGWNNLGDVAQAPIAATTWTNRVDAFTTVPDSAVHHAQGT</sequence>
<dbReference type="Pfam" id="PF26607">
    <property type="entry name" value="DUF8189"/>
    <property type="match status" value="1"/>
</dbReference>
<feature type="domain" description="PLL-like beta propeller" evidence="1">
    <location>
        <begin position="7"/>
        <end position="63"/>
    </location>
</feature>
<protein>
    <recommendedName>
        <fullName evidence="1">PLL-like beta propeller domain-containing protein</fullName>
    </recommendedName>
</protein>
<dbReference type="SUPFAM" id="SSF89372">
    <property type="entry name" value="Fucose-specific lectin"/>
    <property type="match status" value="1"/>
</dbReference>
<keyword evidence="3" id="KW-1185">Reference proteome</keyword>
<evidence type="ECO:0000313" key="2">
    <source>
        <dbReference type="EMBL" id="TWV53584.1"/>
    </source>
</evidence>
<dbReference type="EMBL" id="VOGW01000053">
    <property type="protein sequence ID" value="TWV53584.1"/>
    <property type="molecule type" value="Genomic_DNA"/>
</dbReference>
<reference evidence="2" key="1">
    <citation type="journal article" date="2019" name="Microbiol. Resour. Announc.">
        <title>Draft Genomic Sequences of Streptomyces misionensis and Streptomyces albidoflavus, bacteria applied for phytopathogen biocontrol.</title>
        <authorList>
            <person name="Pylro V."/>
            <person name="Dias A."/>
            <person name="Andreote F."/>
            <person name="Varani A."/>
            <person name="Andreote C."/>
            <person name="Bernardo E."/>
            <person name="Martins T."/>
        </authorList>
    </citation>
    <scope>NUCLEOTIDE SEQUENCE [LARGE SCALE GENOMIC DNA]</scope>
    <source>
        <strain evidence="2">66</strain>
    </source>
</reference>
<accession>A0A5C6JXW5</accession>
<comment type="caution">
    <text evidence="2">The sequence shown here is derived from an EMBL/GenBank/DDBJ whole genome shotgun (WGS) entry which is preliminary data.</text>
</comment>
<evidence type="ECO:0000313" key="3">
    <source>
        <dbReference type="Proteomes" id="UP000320481"/>
    </source>
</evidence>
<gene>
    <name evidence="2" type="ORF">FRZ03_09525</name>
</gene>
<dbReference type="Gene3D" id="2.120.10.70">
    <property type="entry name" value="Fucose-specific lectin"/>
    <property type="match status" value="2"/>
</dbReference>
<proteinExistence type="predicted"/>
<evidence type="ECO:0000259" key="1">
    <source>
        <dbReference type="Pfam" id="PF26607"/>
    </source>
</evidence>
<organism evidence="2 3">
    <name type="scientific">Streptomyces misionensis</name>
    <dbReference type="NCBI Taxonomy" id="67331"/>
    <lineage>
        <taxon>Bacteria</taxon>
        <taxon>Bacillati</taxon>
        <taxon>Actinomycetota</taxon>
        <taxon>Actinomycetes</taxon>
        <taxon>Kitasatosporales</taxon>
        <taxon>Streptomycetaceae</taxon>
        <taxon>Streptomyces</taxon>
    </lineage>
</organism>